<keyword evidence="1" id="KW-1133">Transmembrane helix</keyword>
<evidence type="ECO:0000256" key="1">
    <source>
        <dbReference type="SAM" id="Phobius"/>
    </source>
</evidence>
<keyword evidence="1" id="KW-0472">Membrane</keyword>
<evidence type="ECO:0000313" key="3">
    <source>
        <dbReference type="Proteomes" id="UP001238805"/>
    </source>
</evidence>
<sequence>MIEFLVSAPLWLQIPLVVALAVPVAAVGAIGLLWAIDRGTWAAVGAWESVTGADE</sequence>
<accession>A0ABY8VL78</accession>
<feature type="transmembrane region" description="Helical" evidence="1">
    <location>
        <begin position="12"/>
        <end position="36"/>
    </location>
</feature>
<evidence type="ECO:0000313" key="2">
    <source>
        <dbReference type="EMBL" id="WIM70258.1"/>
    </source>
</evidence>
<evidence type="ECO:0008006" key="4">
    <source>
        <dbReference type="Google" id="ProtNLM"/>
    </source>
</evidence>
<gene>
    <name evidence="2" type="ORF">QP029_14005</name>
</gene>
<name>A0ABY8VL78_9CORY</name>
<protein>
    <recommendedName>
        <fullName evidence="4">Secreted protein</fullName>
    </recommendedName>
</protein>
<dbReference type="Proteomes" id="UP001238805">
    <property type="component" value="Chromosome"/>
</dbReference>
<dbReference type="RefSeq" id="WP_284874848.1">
    <property type="nucleotide sequence ID" value="NZ_CP126970.1"/>
</dbReference>
<dbReference type="EMBL" id="CP126970">
    <property type="protein sequence ID" value="WIM70258.1"/>
    <property type="molecule type" value="Genomic_DNA"/>
</dbReference>
<reference evidence="2 3" key="1">
    <citation type="submission" date="2023-05" db="EMBL/GenBank/DDBJ databases">
        <title>Corynebacterium suedekumii sp. nov. and Corynebacterium breve sp. nov. isolated from raw cow's milk.</title>
        <authorList>
            <person name="Baer M.K."/>
            <person name="Mehl L."/>
            <person name="Hellmuth R."/>
            <person name="Marke G."/>
            <person name="Lipski A."/>
        </authorList>
    </citation>
    <scope>NUCLEOTIDE SEQUENCE [LARGE SCALE GENOMIC DNA]</scope>
    <source>
        <strain evidence="2 3">LM112</strain>
    </source>
</reference>
<organism evidence="2 3">
    <name type="scientific">Corynebacterium suedekumii</name>
    <dbReference type="NCBI Taxonomy" id="3049801"/>
    <lineage>
        <taxon>Bacteria</taxon>
        <taxon>Bacillati</taxon>
        <taxon>Actinomycetota</taxon>
        <taxon>Actinomycetes</taxon>
        <taxon>Mycobacteriales</taxon>
        <taxon>Corynebacteriaceae</taxon>
        <taxon>Corynebacterium</taxon>
    </lineage>
</organism>
<keyword evidence="1" id="KW-0812">Transmembrane</keyword>
<proteinExistence type="predicted"/>
<keyword evidence="3" id="KW-1185">Reference proteome</keyword>